<evidence type="ECO:0000256" key="1">
    <source>
        <dbReference type="SAM" id="MobiDB-lite"/>
    </source>
</evidence>
<feature type="compositionally biased region" description="Basic and acidic residues" evidence="1">
    <location>
        <begin position="258"/>
        <end position="276"/>
    </location>
</feature>
<evidence type="ECO:0000313" key="2">
    <source>
        <dbReference type="EMBL" id="TQV69098.1"/>
    </source>
</evidence>
<sequence>MWQLDANCGIIVIIFYRPESLLAALNLKSIALRGVKMLVKKKVLIALAMAGAVWGGTTQSAHAQKYCNLATAKLSLDPAILCECKIVTTQMLRYIQRQDEFLFVLEKVTDQCPAFANALNALPTATAPDRVKRDKEDDDEPARTPKPIQPRKPDPKPKVDPKPGGGGDPDDKPKPKPGDKPKPKPGDKPKPSDDGDTPGDKPKPEDGGGEKPKPKNGDDTPGDKPNPEGNEGETPGDKPNPEGGEGDNPSAEGGGDTPGDKPQPKEGGDTPGDKPASEGGCSGGGSEGGSSAQNAGSGSGEGC</sequence>
<proteinExistence type="predicted"/>
<dbReference type="EMBL" id="VICH01000004">
    <property type="protein sequence ID" value="TQV69098.1"/>
    <property type="molecule type" value="Genomic_DNA"/>
</dbReference>
<accession>A0A545SVV2</accession>
<name>A0A545SVV2_9RHOB</name>
<comment type="caution">
    <text evidence="2">The sequence shown here is derived from an EMBL/GenBank/DDBJ whole genome shotgun (WGS) entry which is preliminary data.</text>
</comment>
<feature type="compositionally biased region" description="Basic and acidic residues" evidence="1">
    <location>
        <begin position="151"/>
        <end position="161"/>
    </location>
</feature>
<keyword evidence="3" id="KW-1185">Reference proteome</keyword>
<feature type="compositionally biased region" description="Basic and acidic residues" evidence="1">
    <location>
        <begin position="169"/>
        <end position="226"/>
    </location>
</feature>
<dbReference type="Proteomes" id="UP000315816">
    <property type="component" value="Unassembled WGS sequence"/>
</dbReference>
<dbReference type="RefSeq" id="WP_185960848.1">
    <property type="nucleotide sequence ID" value="NZ_ML660019.1"/>
</dbReference>
<organism evidence="2 3">
    <name type="scientific">Aliiroseovarius halocynthiae</name>
    <dbReference type="NCBI Taxonomy" id="985055"/>
    <lineage>
        <taxon>Bacteria</taxon>
        <taxon>Pseudomonadati</taxon>
        <taxon>Pseudomonadota</taxon>
        <taxon>Alphaproteobacteria</taxon>
        <taxon>Rhodobacterales</taxon>
        <taxon>Paracoccaceae</taxon>
        <taxon>Aliiroseovarius</taxon>
    </lineage>
</organism>
<reference evidence="2 3" key="1">
    <citation type="submission" date="2019-06" db="EMBL/GenBank/DDBJ databases">
        <title>A novel species of marine bacteria.</title>
        <authorList>
            <person name="Wang Y."/>
        </authorList>
    </citation>
    <scope>NUCLEOTIDE SEQUENCE [LARGE SCALE GENOMIC DNA]</scope>
    <source>
        <strain evidence="2 3">MA1-10</strain>
    </source>
</reference>
<protein>
    <submittedName>
        <fullName evidence="2">Uncharacterized protein</fullName>
    </submittedName>
</protein>
<dbReference type="AlphaFoldDB" id="A0A545SVV2"/>
<feature type="region of interest" description="Disordered" evidence="1">
    <location>
        <begin position="126"/>
        <end position="303"/>
    </location>
</feature>
<evidence type="ECO:0000313" key="3">
    <source>
        <dbReference type="Proteomes" id="UP000315816"/>
    </source>
</evidence>
<gene>
    <name evidence="2" type="ORF">FIL88_05890</name>
</gene>